<dbReference type="InterPro" id="IPR015424">
    <property type="entry name" value="PyrdxlP-dep_Trfase"/>
</dbReference>
<comment type="similarity">
    <text evidence="1 3">Belongs to the class-III pyridoxal-phosphate-dependent aminotransferase family.</text>
</comment>
<dbReference type="Gene3D" id="3.40.640.10">
    <property type="entry name" value="Type I PLP-dependent aspartate aminotransferase-like (Major domain)"/>
    <property type="match status" value="1"/>
</dbReference>
<reference evidence="4 5" key="1">
    <citation type="submission" date="2022-03" db="EMBL/GenBank/DDBJ databases">
        <title>Pseudonocardia alaer sp. nov., a novel actinomycete isolated from reed forest soil.</title>
        <authorList>
            <person name="Wang L."/>
        </authorList>
    </citation>
    <scope>NUCLEOTIDE SEQUENCE [LARGE SCALE GENOMIC DNA]</scope>
    <source>
        <strain evidence="4 5">Y-16303</strain>
    </source>
</reference>
<accession>A0ABS9TJ47</accession>
<keyword evidence="4" id="KW-0808">Transferase</keyword>
<dbReference type="PIRSF" id="PIRSF000521">
    <property type="entry name" value="Transaminase_4ab_Lys_Orn"/>
    <property type="match status" value="1"/>
</dbReference>
<dbReference type="InterPro" id="IPR005814">
    <property type="entry name" value="Aminotrans_3"/>
</dbReference>
<dbReference type="PANTHER" id="PTHR43094">
    <property type="entry name" value="AMINOTRANSFERASE"/>
    <property type="match status" value="1"/>
</dbReference>
<dbReference type="GO" id="GO:0008483">
    <property type="term" value="F:transaminase activity"/>
    <property type="evidence" value="ECO:0007669"/>
    <property type="project" value="UniProtKB-KW"/>
</dbReference>
<organism evidence="4 5">
    <name type="scientific">Pseudonocardia alaniniphila</name>
    <dbReference type="NCBI Taxonomy" id="75291"/>
    <lineage>
        <taxon>Bacteria</taxon>
        <taxon>Bacillati</taxon>
        <taxon>Actinomycetota</taxon>
        <taxon>Actinomycetes</taxon>
        <taxon>Pseudonocardiales</taxon>
        <taxon>Pseudonocardiaceae</taxon>
        <taxon>Pseudonocardia</taxon>
    </lineage>
</organism>
<dbReference type="PANTHER" id="PTHR43094:SF1">
    <property type="entry name" value="AMINOTRANSFERASE CLASS-III"/>
    <property type="match status" value="1"/>
</dbReference>
<keyword evidence="4" id="KW-0032">Aminotransferase</keyword>
<gene>
    <name evidence="4" type="ORF">MMF94_22960</name>
</gene>
<evidence type="ECO:0000256" key="3">
    <source>
        <dbReference type="RuleBase" id="RU003560"/>
    </source>
</evidence>
<keyword evidence="2 3" id="KW-0663">Pyridoxal phosphate</keyword>
<sequence>MSDTGTDTAFWHPFAPMGAVRHSEFVITRGQDVWLFDEQGSRYLDATASLWCVNAGHGRAEIVEAVAAQMRELATYQTFGDFANHPAQELSRRLAALAPMPGAKVFLASGGGDAIDTAAKMSREYFARTGEPERTVLISREYAYHGTHGFGTSLGGMPANRVAAPFVPDVVRVAYDDPAALEKEIELIGPERVAAFFVEPVIGAGGVLPPPPGYIEQTRDICSRHGVLFVVDSVICGFGRLGDWFGVDRFGVVPDLVVFAKGVTSGYLPLGGVVVHERVAAPFWEPGAPAFRHGATYAGHPTVCAAALANLDVLADEGLLKRAESLETTLHAALRSLGDHPLVAEVRGGTGVLGALEFDPERLASEPGLPAVVARHARERGVLIRPMISSVAFSPPLTLTDDHLDLLTAAVRGALDAAA</sequence>
<evidence type="ECO:0000256" key="2">
    <source>
        <dbReference type="ARBA" id="ARBA00022898"/>
    </source>
</evidence>
<protein>
    <submittedName>
        <fullName evidence="4">Aspartate aminotransferase family protein</fullName>
    </submittedName>
</protein>
<dbReference type="Pfam" id="PF00202">
    <property type="entry name" value="Aminotran_3"/>
    <property type="match status" value="1"/>
</dbReference>
<dbReference type="InterPro" id="IPR015421">
    <property type="entry name" value="PyrdxlP-dep_Trfase_major"/>
</dbReference>
<evidence type="ECO:0000313" key="5">
    <source>
        <dbReference type="Proteomes" id="UP001299970"/>
    </source>
</evidence>
<dbReference type="EMBL" id="JAKXMK010000020">
    <property type="protein sequence ID" value="MCH6168565.1"/>
    <property type="molecule type" value="Genomic_DNA"/>
</dbReference>
<dbReference type="RefSeq" id="WP_241039212.1">
    <property type="nucleotide sequence ID" value="NZ_BAAAJF010000022.1"/>
</dbReference>
<dbReference type="SUPFAM" id="SSF53383">
    <property type="entry name" value="PLP-dependent transferases"/>
    <property type="match status" value="1"/>
</dbReference>
<dbReference type="CDD" id="cd00610">
    <property type="entry name" value="OAT_like"/>
    <property type="match status" value="1"/>
</dbReference>
<evidence type="ECO:0000256" key="1">
    <source>
        <dbReference type="ARBA" id="ARBA00008954"/>
    </source>
</evidence>
<proteinExistence type="inferred from homology"/>
<dbReference type="Gene3D" id="3.90.1150.10">
    <property type="entry name" value="Aspartate Aminotransferase, domain 1"/>
    <property type="match status" value="1"/>
</dbReference>
<comment type="caution">
    <text evidence="4">The sequence shown here is derived from an EMBL/GenBank/DDBJ whole genome shotgun (WGS) entry which is preliminary data.</text>
</comment>
<dbReference type="InterPro" id="IPR015422">
    <property type="entry name" value="PyrdxlP-dep_Trfase_small"/>
</dbReference>
<evidence type="ECO:0000313" key="4">
    <source>
        <dbReference type="EMBL" id="MCH6168565.1"/>
    </source>
</evidence>
<dbReference type="Proteomes" id="UP001299970">
    <property type="component" value="Unassembled WGS sequence"/>
</dbReference>
<keyword evidence="5" id="KW-1185">Reference proteome</keyword>
<name>A0ABS9TJ47_9PSEU</name>